<dbReference type="InterPro" id="IPR026960">
    <property type="entry name" value="RVT-Znf"/>
</dbReference>
<name>A0A7J8YFI3_GOSAI</name>
<accession>A0A7J8YFI3</accession>
<proteinExistence type="predicted"/>
<reference evidence="2 3" key="1">
    <citation type="journal article" date="2019" name="Genome Biol. Evol.">
        <title>Insights into the evolution of the New World diploid cottons (Gossypium, subgenus Houzingenia) based on genome sequencing.</title>
        <authorList>
            <person name="Grover C.E."/>
            <person name="Arick M.A. 2nd"/>
            <person name="Thrash A."/>
            <person name="Conover J.L."/>
            <person name="Sanders W.S."/>
            <person name="Peterson D.G."/>
            <person name="Frelichowski J.E."/>
            <person name="Scheffler J.A."/>
            <person name="Scheffler B.E."/>
            <person name="Wendel J.F."/>
        </authorList>
    </citation>
    <scope>NUCLEOTIDE SEQUENCE [LARGE SCALE GENOMIC DNA]</scope>
    <source>
        <strain evidence="2">185</strain>
        <tissue evidence="2">Leaf</tissue>
    </source>
</reference>
<dbReference type="AlphaFoldDB" id="A0A7J8YFI3"/>
<feature type="domain" description="Reverse transcriptase zinc-binding" evidence="1">
    <location>
        <begin position="5"/>
        <end position="51"/>
    </location>
</feature>
<dbReference type="Pfam" id="PF13966">
    <property type="entry name" value="zf-RVT"/>
    <property type="match status" value="1"/>
</dbReference>
<protein>
    <recommendedName>
        <fullName evidence="1">Reverse transcriptase zinc-binding domain-containing protein</fullName>
    </recommendedName>
</protein>
<comment type="caution">
    <text evidence="2">The sequence shown here is derived from an EMBL/GenBank/DDBJ whole genome shotgun (WGS) entry which is preliminary data.</text>
</comment>
<gene>
    <name evidence="2" type="ORF">Goari_021305</name>
</gene>
<sequence length="279" mass="32514">MISIDRLPTKEFLIRRGVQIFQLESGCPWCNREPEKVEHLFFQCKFIEVFWRKYFEWWDVEWILVDGFFDIFSVCNNVLYTGVGKSLWMISVTVTCWSVWLAKNELVFDRKWLTMNSLVFHSKMRALIWVRSIQEELIVDERPWWIYPFRSWCDLKKFGMGGRFWCPLRHGWVKFNVSGVAIGCGEVLRDSDGVARALFSGPVAAKDSIIAKMGAVIIALDVFLAIGWKGKSSLIIESGSNEVFCWFENKGLRSWLLHPIFKETENKIVRVGNVSFSKA</sequence>
<evidence type="ECO:0000313" key="3">
    <source>
        <dbReference type="Proteomes" id="UP000593577"/>
    </source>
</evidence>
<dbReference type="EMBL" id="JABFAA010000012">
    <property type="protein sequence ID" value="MBA0697779.1"/>
    <property type="molecule type" value="Genomic_DNA"/>
</dbReference>
<organism evidence="2 3">
    <name type="scientific">Gossypium aridum</name>
    <name type="common">American cotton</name>
    <name type="synonym">Erioxylum aridum</name>
    <dbReference type="NCBI Taxonomy" id="34290"/>
    <lineage>
        <taxon>Eukaryota</taxon>
        <taxon>Viridiplantae</taxon>
        <taxon>Streptophyta</taxon>
        <taxon>Embryophyta</taxon>
        <taxon>Tracheophyta</taxon>
        <taxon>Spermatophyta</taxon>
        <taxon>Magnoliopsida</taxon>
        <taxon>eudicotyledons</taxon>
        <taxon>Gunneridae</taxon>
        <taxon>Pentapetalae</taxon>
        <taxon>rosids</taxon>
        <taxon>malvids</taxon>
        <taxon>Malvales</taxon>
        <taxon>Malvaceae</taxon>
        <taxon>Malvoideae</taxon>
        <taxon>Gossypium</taxon>
    </lineage>
</organism>
<keyword evidence="3" id="KW-1185">Reference proteome</keyword>
<dbReference type="Proteomes" id="UP000593577">
    <property type="component" value="Unassembled WGS sequence"/>
</dbReference>
<evidence type="ECO:0000259" key="1">
    <source>
        <dbReference type="Pfam" id="PF13966"/>
    </source>
</evidence>
<evidence type="ECO:0000313" key="2">
    <source>
        <dbReference type="EMBL" id="MBA0697779.1"/>
    </source>
</evidence>